<sequence length="246" mass="27586">MHLGVRISLDLQLMHHKTTVLRIANILGNNDLAREHLNKCIYSVGLGSNDYLNNYFMPFFYQTSSQYTPEQYAEALIQQYSRQVMNLYNYGARKVAFIGLGQIGCVPNQIALYGTNDSTCVENINSAVQLFNSKLVSLVGGLNRNLTDAKFIYVNIYDMSSSDPSSYDFKELNTGCCGIGRNKGELTCLPFEVPCSNRSEYIFWDAYHPTEAANVIAAGRAYIVQNLSDAHPIDIHRLAQLNLTDI</sequence>
<keyword evidence="6" id="KW-0442">Lipid degradation</keyword>
<keyword evidence="5" id="KW-0378">Hydrolase</keyword>
<organism evidence="8">
    <name type="scientific">Davidia involucrata</name>
    <name type="common">Dove tree</name>
    <dbReference type="NCBI Taxonomy" id="16924"/>
    <lineage>
        <taxon>Eukaryota</taxon>
        <taxon>Viridiplantae</taxon>
        <taxon>Streptophyta</taxon>
        <taxon>Embryophyta</taxon>
        <taxon>Tracheophyta</taxon>
        <taxon>Spermatophyta</taxon>
        <taxon>Magnoliopsida</taxon>
        <taxon>eudicotyledons</taxon>
        <taxon>Gunneridae</taxon>
        <taxon>Pentapetalae</taxon>
        <taxon>asterids</taxon>
        <taxon>Cornales</taxon>
        <taxon>Nyssaceae</taxon>
        <taxon>Davidia</taxon>
    </lineage>
</organism>
<evidence type="ECO:0000256" key="5">
    <source>
        <dbReference type="ARBA" id="ARBA00022801"/>
    </source>
</evidence>
<evidence type="ECO:0000256" key="7">
    <source>
        <dbReference type="ARBA" id="ARBA00023098"/>
    </source>
</evidence>
<protein>
    <recommendedName>
        <fullName evidence="9">GDSL esterase/lipase</fullName>
    </recommendedName>
</protein>
<proteinExistence type="inferred from homology"/>
<dbReference type="InterPro" id="IPR036514">
    <property type="entry name" value="SGNH_hydro_sf"/>
</dbReference>
<evidence type="ECO:0000256" key="1">
    <source>
        <dbReference type="ARBA" id="ARBA00004613"/>
    </source>
</evidence>
<dbReference type="GO" id="GO:0016788">
    <property type="term" value="F:hydrolase activity, acting on ester bonds"/>
    <property type="evidence" value="ECO:0007669"/>
    <property type="project" value="InterPro"/>
</dbReference>
<dbReference type="EMBL" id="GHES01026372">
    <property type="protein sequence ID" value="MPA56931.1"/>
    <property type="molecule type" value="Transcribed_RNA"/>
</dbReference>
<keyword evidence="4" id="KW-0732">Signal</keyword>
<keyword evidence="3" id="KW-0964">Secreted</keyword>
<dbReference type="Gene3D" id="3.40.50.1110">
    <property type="entry name" value="SGNH hydrolase"/>
    <property type="match status" value="1"/>
</dbReference>
<accession>A0A5B7ANB0</accession>
<dbReference type="GO" id="GO:0016042">
    <property type="term" value="P:lipid catabolic process"/>
    <property type="evidence" value="ECO:0007669"/>
    <property type="project" value="UniProtKB-KW"/>
</dbReference>
<evidence type="ECO:0000256" key="2">
    <source>
        <dbReference type="ARBA" id="ARBA00008668"/>
    </source>
</evidence>
<dbReference type="PANTHER" id="PTHR45650:SF3">
    <property type="entry name" value="OS01G0748500 PROTEIN"/>
    <property type="match status" value="1"/>
</dbReference>
<evidence type="ECO:0000256" key="4">
    <source>
        <dbReference type="ARBA" id="ARBA00022729"/>
    </source>
</evidence>
<evidence type="ECO:0008006" key="9">
    <source>
        <dbReference type="Google" id="ProtNLM"/>
    </source>
</evidence>
<reference evidence="8" key="1">
    <citation type="submission" date="2019-08" db="EMBL/GenBank/DDBJ databases">
        <title>Reference gene set and small RNA set construction with multiple tissues from Davidia involucrata Baill.</title>
        <authorList>
            <person name="Yang H."/>
            <person name="Zhou C."/>
            <person name="Li G."/>
            <person name="Wang J."/>
            <person name="Gao P."/>
            <person name="Wang M."/>
            <person name="Wang R."/>
            <person name="Zhao Y."/>
        </authorList>
    </citation>
    <scope>NUCLEOTIDE SEQUENCE</scope>
    <source>
        <tissue evidence="8">Mixed with DoveR01_LX</tissue>
    </source>
</reference>
<dbReference type="InterPro" id="IPR001087">
    <property type="entry name" value="GDSL"/>
</dbReference>
<dbReference type="PANTHER" id="PTHR45650">
    <property type="entry name" value="GDSL-LIKE LIPASE/ACYLHYDROLASE-RELATED"/>
    <property type="match status" value="1"/>
</dbReference>
<name>A0A5B7ANB0_DAVIN</name>
<comment type="subcellular location">
    <subcellularLocation>
        <location evidence="1">Secreted</location>
    </subcellularLocation>
</comment>
<evidence type="ECO:0000256" key="6">
    <source>
        <dbReference type="ARBA" id="ARBA00022963"/>
    </source>
</evidence>
<dbReference type="GO" id="GO:0005576">
    <property type="term" value="C:extracellular region"/>
    <property type="evidence" value="ECO:0007669"/>
    <property type="project" value="UniProtKB-SubCell"/>
</dbReference>
<dbReference type="InterPro" id="IPR051238">
    <property type="entry name" value="GDSL_esterase/lipase"/>
</dbReference>
<dbReference type="Pfam" id="PF00657">
    <property type="entry name" value="Lipase_GDSL"/>
    <property type="match status" value="1"/>
</dbReference>
<evidence type="ECO:0000313" key="8">
    <source>
        <dbReference type="EMBL" id="MPA56931.1"/>
    </source>
</evidence>
<comment type="similarity">
    <text evidence="2">Belongs to the 'GDSL' lipolytic enzyme family.</text>
</comment>
<keyword evidence="7" id="KW-0443">Lipid metabolism</keyword>
<gene>
    <name evidence="8" type="ORF">Din_026372</name>
</gene>
<evidence type="ECO:0000256" key="3">
    <source>
        <dbReference type="ARBA" id="ARBA00022525"/>
    </source>
</evidence>
<dbReference type="AlphaFoldDB" id="A0A5B7ANB0"/>